<dbReference type="Proteomes" id="UP000016922">
    <property type="component" value="Unassembled WGS sequence"/>
</dbReference>
<dbReference type="InterPro" id="IPR021858">
    <property type="entry name" value="Fun_TF"/>
</dbReference>
<dbReference type="HOGENOM" id="CLU_813942_0_0_1"/>
<name>S3ECL4_GLAL2</name>
<dbReference type="SMART" id="SM00066">
    <property type="entry name" value="GAL4"/>
    <property type="match status" value="1"/>
</dbReference>
<dbReference type="Pfam" id="PF00172">
    <property type="entry name" value="Zn_clus"/>
    <property type="match status" value="1"/>
</dbReference>
<dbReference type="GO" id="GO:0008270">
    <property type="term" value="F:zinc ion binding"/>
    <property type="evidence" value="ECO:0007669"/>
    <property type="project" value="InterPro"/>
</dbReference>
<dbReference type="KEGG" id="glz:GLAREA_05386"/>
<dbReference type="OrthoDB" id="4159781at2759"/>
<accession>S3ECL4</accession>
<dbReference type="GeneID" id="19464440"/>
<dbReference type="InterPro" id="IPR036864">
    <property type="entry name" value="Zn2-C6_fun-type_DNA-bd_sf"/>
</dbReference>
<dbReference type="SUPFAM" id="SSF57701">
    <property type="entry name" value="Zn2/Cys6 DNA-binding domain"/>
    <property type="match status" value="1"/>
</dbReference>
<keyword evidence="1" id="KW-0539">Nucleus</keyword>
<dbReference type="PROSITE" id="PS50048">
    <property type="entry name" value="ZN2_CY6_FUNGAL_2"/>
    <property type="match status" value="1"/>
</dbReference>
<dbReference type="EMBL" id="KE145353">
    <property type="protein sequence ID" value="EPE36048.1"/>
    <property type="molecule type" value="Genomic_DNA"/>
</dbReference>
<dbReference type="Pfam" id="PF11951">
    <property type="entry name" value="Fungal_trans_2"/>
    <property type="match status" value="1"/>
</dbReference>
<dbReference type="PANTHER" id="PTHR37540:SF5">
    <property type="entry name" value="TRANSCRIPTION FACTOR DOMAIN-CONTAINING PROTEIN"/>
    <property type="match status" value="1"/>
</dbReference>
<feature type="region of interest" description="Disordered" evidence="2">
    <location>
        <begin position="61"/>
        <end position="86"/>
    </location>
</feature>
<evidence type="ECO:0000256" key="1">
    <source>
        <dbReference type="ARBA" id="ARBA00023242"/>
    </source>
</evidence>
<protein>
    <submittedName>
        <fullName evidence="4">Zn2/Cys6 DNA-binding protein</fullName>
    </submittedName>
</protein>
<dbReference type="Gene3D" id="4.10.240.10">
    <property type="entry name" value="Zn(2)-C6 fungal-type DNA-binding domain"/>
    <property type="match status" value="1"/>
</dbReference>
<dbReference type="RefSeq" id="XP_008076866.1">
    <property type="nucleotide sequence ID" value="XM_008078675.1"/>
</dbReference>
<evidence type="ECO:0000313" key="4">
    <source>
        <dbReference type="EMBL" id="EPE36048.1"/>
    </source>
</evidence>
<proteinExistence type="predicted"/>
<keyword evidence="5" id="KW-1185">Reference proteome</keyword>
<gene>
    <name evidence="4" type="ORF">GLAREA_05386</name>
</gene>
<keyword evidence="4" id="KW-0238">DNA-binding</keyword>
<organism evidence="4 5">
    <name type="scientific">Glarea lozoyensis (strain ATCC 20868 / MF5171)</name>
    <dbReference type="NCBI Taxonomy" id="1116229"/>
    <lineage>
        <taxon>Eukaryota</taxon>
        <taxon>Fungi</taxon>
        <taxon>Dikarya</taxon>
        <taxon>Ascomycota</taxon>
        <taxon>Pezizomycotina</taxon>
        <taxon>Leotiomycetes</taxon>
        <taxon>Helotiales</taxon>
        <taxon>Helotiaceae</taxon>
        <taxon>Glarea</taxon>
    </lineage>
</organism>
<dbReference type="GO" id="GO:0003677">
    <property type="term" value="F:DNA binding"/>
    <property type="evidence" value="ECO:0007669"/>
    <property type="project" value="UniProtKB-KW"/>
</dbReference>
<evidence type="ECO:0000313" key="5">
    <source>
        <dbReference type="Proteomes" id="UP000016922"/>
    </source>
</evidence>
<evidence type="ECO:0000259" key="3">
    <source>
        <dbReference type="PROSITE" id="PS50048"/>
    </source>
</evidence>
<dbReference type="InterPro" id="IPR001138">
    <property type="entry name" value="Zn2Cys6_DnaBD"/>
</dbReference>
<reference evidence="4 5" key="1">
    <citation type="journal article" date="2013" name="BMC Genomics">
        <title>Genomics-driven discovery of the pneumocandin biosynthetic gene cluster in the fungus Glarea lozoyensis.</title>
        <authorList>
            <person name="Chen L."/>
            <person name="Yue Q."/>
            <person name="Zhang X."/>
            <person name="Xiang M."/>
            <person name="Wang C."/>
            <person name="Li S."/>
            <person name="Che Y."/>
            <person name="Ortiz-Lopez F.J."/>
            <person name="Bills G.F."/>
            <person name="Liu X."/>
            <person name="An Z."/>
        </authorList>
    </citation>
    <scope>NUCLEOTIDE SEQUENCE [LARGE SCALE GENOMIC DNA]</scope>
    <source>
        <strain evidence="5">ATCC 20868 / MF5171</strain>
    </source>
</reference>
<dbReference type="PANTHER" id="PTHR37540">
    <property type="entry name" value="TRANSCRIPTION FACTOR (ACR-2), PUTATIVE-RELATED-RELATED"/>
    <property type="match status" value="1"/>
</dbReference>
<evidence type="ECO:0000256" key="2">
    <source>
        <dbReference type="SAM" id="MobiDB-lite"/>
    </source>
</evidence>
<dbReference type="GO" id="GO:0000981">
    <property type="term" value="F:DNA-binding transcription factor activity, RNA polymerase II-specific"/>
    <property type="evidence" value="ECO:0007669"/>
    <property type="project" value="InterPro"/>
</dbReference>
<dbReference type="AlphaFoldDB" id="S3ECL4"/>
<feature type="domain" description="Zn(2)-C6 fungal-type" evidence="3">
    <location>
        <begin position="19"/>
        <end position="52"/>
    </location>
</feature>
<sequence>MFTHSNPVALRSHKKSQGGCKSCKERRVKCDEVKPLCGKCAVHYVNIRTCEWTAPKPRKSGLGKTANALKPKSSVPTGAKSPLKQNITRQPTNKIELTEAEAGKGKCKQHCPCHDPIVTTLSTLPTSIHSQYCTNPLWLTTAISSPTLFSATLYVCSMHRAGLDGKRDTAEALWYKSETIRLLNESLREEGGKNDVTDETIAAVVLLTHVLAVVGLKSEVDAHIKRIQLMVKTRGGINNVAWNSMLLHMLCTTNHITAVLSDDPIISAPATDEVGMVDTHQQISKPASETAEVFPEFAARVGFHKTMVSLLQRMGFLYGVVDVFTQKFIPAYRDEFLAICL</sequence>